<feature type="region of interest" description="Disordered" evidence="1">
    <location>
        <begin position="1"/>
        <end position="55"/>
    </location>
</feature>
<proteinExistence type="predicted"/>
<dbReference type="EMBL" id="JAPDRK010000003">
    <property type="protein sequence ID" value="KAJ9614608.1"/>
    <property type="molecule type" value="Genomic_DNA"/>
</dbReference>
<protein>
    <recommendedName>
        <fullName evidence="2">Heterokaryon incompatibility domain-containing protein</fullName>
    </recommendedName>
</protein>
<evidence type="ECO:0000259" key="2">
    <source>
        <dbReference type="Pfam" id="PF06985"/>
    </source>
</evidence>
<gene>
    <name evidence="3" type="ORF">H2200_002745</name>
</gene>
<evidence type="ECO:0000256" key="1">
    <source>
        <dbReference type="SAM" id="MobiDB-lite"/>
    </source>
</evidence>
<evidence type="ECO:0000313" key="3">
    <source>
        <dbReference type="EMBL" id="KAJ9614608.1"/>
    </source>
</evidence>
<keyword evidence="4" id="KW-1185">Reference proteome</keyword>
<dbReference type="InterPro" id="IPR010730">
    <property type="entry name" value="HET"/>
</dbReference>
<name>A0AA38XJP4_9EURO</name>
<feature type="domain" description="Heterokaryon incompatibility" evidence="2">
    <location>
        <begin position="88"/>
        <end position="241"/>
    </location>
</feature>
<feature type="compositionally biased region" description="Basic and acidic residues" evidence="1">
    <location>
        <begin position="44"/>
        <end position="55"/>
    </location>
</feature>
<comment type="caution">
    <text evidence="3">The sequence shown here is derived from an EMBL/GenBank/DDBJ whole genome shotgun (WGS) entry which is preliminary data.</text>
</comment>
<organism evidence="3 4">
    <name type="scientific">Cladophialophora chaetospira</name>
    <dbReference type="NCBI Taxonomy" id="386627"/>
    <lineage>
        <taxon>Eukaryota</taxon>
        <taxon>Fungi</taxon>
        <taxon>Dikarya</taxon>
        <taxon>Ascomycota</taxon>
        <taxon>Pezizomycotina</taxon>
        <taxon>Eurotiomycetes</taxon>
        <taxon>Chaetothyriomycetidae</taxon>
        <taxon>Chaetothyriales</taxon>
        <taxon>Herpotrichiellaceae</taxon>
        <taxon>Cladophialophora</taxon>
    </lineage>
</organism>
<reference evidence="3" key="1">
    <citation type="submission" date="2022-10" db="EMBL/GenBank/DDBJ databases">
        <title>Culturing micro-colonial fungi from biological soil crusts in the Mojave desert and describing Neophaeococcomyces mojavensis, and introducing the new genera and species Taxawa tesnikishii.</title>
        <authorList>
            <person name="Kurbessoian T."/>
            <person name="Stajich J.E."/>
        </authorList>
    </citation>
    <scope>NUCLEOTIDE SEQUENCE</scope>
    <source>
        <strain evidence="3">TK_41</strain>
    </source>
</reference>
<dbReference type="InterPro" id="IPR052895">
    <property type="entry name" value="HetReg/Transcr_Mod"/>
</dbReference>
<dbReference type="Pfam" id="PF06985">
    <property type="entry name" value="HET"/>
    <property type="match status" value="1"/>
</dbReference>
<dbReference type="Proteomes" id="UP001172673">
    <property type="component" value="Unassembled WGS sequence"/>
</dbReference>
<dbReference type="PANTHER" id="PTHR24148">
    <property type="entry name" value="ANKYRIN REPEAT DOMAIN-CONTAINING PROTEIN 39 HOMOLOG-RELATED"/>
    <property type="match status" value="1"/>
</dbReference>
<dbReference type="PANTHER" id="PTHR24148:SF64">
    <property type="entry name" value="HETEROKARYON INCOMPATIBILITY DOMAIN-CONTAINING PROTEIN"/>
    <property type="match status" value="1"/>
</dbReference>
<sequence>MSKIVRKVHLPRELTPCVDPSQPQAKLPPLKKQGVDSTRQNPGGHDDLDHPEFDNNSRWPRRLLHVPTMISHKWQTGNTFAGIANPEYSIISYTWGRWRIRDPNSTIESLNVKGVPWNIPKVDPTKHFSANQFKQVLDLIVDHSTRISTERRALPFVWLDIACIPQWDDSTIAASEVGRQARIFRGAQNAYVWLTEANPAELDELVWESDGNNPEERARYMKFFCNLLSDPSFGSMWTLQESFIQQGGYVVTSAELGKVPSKERLVELYEIRGVADNLLHQNGHDYTGLQDVVTKFQDMWHRTGMQSPPGTSPMHILASAQHRECEYELDRVYGIMQIFGDDFRVGKARVALDGSSVGLQHKFTLEELEDELGDLILKTFPYTSQLFQHDRPAFAGKAWRVCDGTSVPTGLAMYSGTFTDGISAPNQDAFLAKADCRLSTIEDGSVKWAKFQGKVCRFDRVVQCSRSTKFVPTWTECYTYLDAGPDMSTFDATDIDEVLRYYGHDTLMVLLFGVRNHSDSLRSVGLGGLLLLAPGQKALALHKSRREWHPKMEGAGIRTWARVGVCQIEWSENRSGDGSYMSGPETDTLMGISDDWIEQEGIWG</sequence>
<accession>A0AA38XJP4</accession>
<evidence type="ECO:0000313" key="4">
    <source>
        <dbReference type="Proteomes" id="UP001172673"/>
    </source>
</evidence>
<dbReference type="AlphaFoldDB" id="A0AA38XJP4"/>